<dbReference type="SUPFAM" id="SSF52317">
    <property type="entry name" value="Class I glutamine amidotransferase-like"/>
    <property type="match status" value="1"/>
</dbReference>
<feature type="domain" description="LD-carboxypeptidase N-terminal" evidence="7">
    <location>
        <begin position="8"/>
        <end position="124"/>
    </location>
</feature>
<keyword evidence="2 9" id="KW-0121">Carboxypeptidase</keyword>
<keyword evidence="3" id="KW-0645">Protease</keyword>
<dbReference type="GO" id="GO:0006508">
    <property type="term" value="P:proteolysis"/>
    <property type="evidence" value="ECO:0007669"/>
    <property type="project" value="UniProtKB-KW"/>
</dbReference>
<dbReference type="Gene3D" id="3.50.30.60">
    <property type="entry name" value="LD-carboxypeptidase A C-terminal domain-like"/>
    <property type="match status" value="1"/>
</dbReference>
<evidence type="ECO:0000313" key="10">
    <source>
        <dbReference type="Proteomes" id="UP000000486"/>
    </source>
</evidence>
<dbReference type="HOGENOM" id="CLU_034346_1_1_9"/>
<dbReference type="InterPro" id="IPR040921">
    <property type="entry name" value="Peptidase_S66C"/>
</dbReference>
<protein>
    <submittedName>
        <fullName evidence="9">Putative muramoyltetrapeptide carboxypeptidase</fullName>
    </submittedName>
</protein>
<evidence type="ECO:0000256" key="2">
    <source>
        <dbReference type="ARBA" id="ARBA00022645"/>
    </source>
</evidence>
<dbReference type="GO" id="GO:0008236">
    <property type="term" value="F:serine-type peptidase activity"/>
    <property type="evidence" value="ECO:0007669"/>
    <property type="project" value="UniProtKB-KW"/>
</dbReference>
<dbReference type="PANTHER" id="PTHR30237:SF2">
    <property type="entry name" value="MUREIN TETRAPEPTIDE CARBOXYPEPTIDASE"/>
    <property type="match status" value="1"/>
</dbReference>
<dbReference type="KEGG" id="lmq:LMM7_0028"/>
<dbReference type="GO" id="GO:0004180">
    <property type="term" value="F:carboxypeptidase activity"/>
    <property type="evidence" value="ECO:0007669"/>
    <property type="project" value="UniProtKB-KW"/>
</dbReference>
<dbReference type="InterPro" id="IPR003507">
    <property type="entry name" value="S66_fam"/>
</dbReference>
<organism evidence="9 10">
    <name type="scientific">Listeria monocytogenes serotype 4a (strain M7)</name>
    <dbReference type="NCBI Taxonomy" id="1030009"/>
    <lineage>
        <taxon>Bacteria</taxon>
        <taxon>Bacillati</taxon>
        <taxon>Bacillota</taxon>
        <taxon>Bacilli</taxon>
        <taxon>Bacillales</taxon>
        <taxon>Listeriaceae</taxon>
        <taxon>Listeria</taxon>
    </lineage>
</organism>
<dbReference type="Pfam" id="PF02016">
    <property type="entry name" value="Peptidase_S66"/>
    <property type="match status" value="1"/>
</dbReference>
<feature type="active site" description="Charge relay system" evidence="6">
    <location>
        <position position="268"/>
    </location>
</feature>
<evidence type="ECO:0000256" key="1">
    <source>
        <dbReference type="ARBA" id="ARBA00010233"/>
    </source>
</evidence>
<keyword evidence="4" id="KW-0378">Hydrolase</keyword>
<dbReference type="PATRIC" id="fig|1030009.3.peg.28"/>
<dbReference type="SUPFAM" id="SSF141986">
    <property type="entry name" value="LD-carboxypeptidase A C-terminal domain-like"/>
    <property type="match status" value="1"/>
</dbReference>
<feature type="active site" description="Charge relay system" evidence="6">
    <location>
        <position position="200"/>
    </location>
</feature>
<dbReference type="PANTHER" id="PTHR30237">
    <property type="entry name" value="MURAMOYLTETRAPEPTIDE CARBOXYPEPTIDASE"/>
    <property type="match status" value="1"/>
</dbReference>
<proteinExistence type="inferred from homology"/>
<evidence type="ECO:0000256" key="3">
    <source>
        <dbReference type="ARBA" id="ARBA00022670"/>
    </source>
</evidence>
<evidence type="ECO:0000256" key="5">
    <source>
        <dbReference type="ARBA" id="ARBA00022825"/>
    </source>
</evidence>
<dbReference type="Proteomes" id="UP000000486">
    <property type="component" value="Chromosome"/>
</dbReference>
<sequence>MLVKGDTVGIICCSDGRKKEAENRIALLERVLKTEFSLQVVFAETIFQKDESPFSGTPQDRAIELMKLYQRSDVQMIFDISGGDAANQVLPYLDFDIIRNAQKPFVGYSDLTVILNAIYTKTEQRGYNYQLLHLVGKDSELQQSHFRKTFFENRVLISGEQLNEFVWHDGEVIGGNIRCFLKLAGTNFMPDLTNKIILLESLGGKEAKIASYVAQLEQLGAFSKCLGVIVGQHSEAEENGEYERIGRLYQQIGRNYKLPIFRTSEIGHSVDAKPCLIGAKVNVSRETLTNF</sequence>
<dbReference type="PIRSF" id="PIRSF028757">
    <property type="entry name" value="LD-carboxypeptidase"/>
    <property type="match status" value="1"/>
</dbReference>
<dbReference type="AlphaFoldDB" id="A0A0E0URV3"/>
<accession>A0A0E0URV3</accession>
<evidence type="ECO:0000259" key="8">
    <source>
        <dbReference type="Pfam" id="PF17676"/>
    </source>
</evidence>
<evidence type="ECO:0000259" key="7">
    <source>
        <dbReference type="Pfam" id="PF02016"/>
    </source>
</evidence>
<dbReference type="Gene3D" id="3.40.50.10740">
    <property type="entry name" value="Class I glutamine amidotransferase-like"/>
    <property type="match status" value="1"/>
</dbReference>
<evidence type="ECO:0000313" key="9">
    <source>
        <dbReference type="EMBL" id="AEH91034.1"/>
    </source>
</evidence>
<reference evidence="9 10" key="1">
    <citation type="journal article" date="2011" name="J. Bacteriol.">
        <title>Genome sequence of the nonpathogenic Listeria monocytogenes serovar 4a strain M7.</title>
        <authorList>
            <person name="Chen J."/>
            <person name="Xia Y."/>
            <person name="Cheng C."/>
            <person name="Fang C."/>
            <person name="Shan Y."/>
            <person name="Jin G."/>
            <person name="Fang W."/>
        </authorList>
    </citation>
    <scope>NUCLEOTIDE SEQUENCE [LARGE SCALE GENOMIC DNA]</scope>
    <source>
        <strain evidence="9 10">M7</strain>
    </source>
</reference>
<dbReference type="CDD" id="cd07062">
    <property type="entry name" value="Peptidase_S66_mccF_like"/>
    <property type="match status" value="1"/>
</dbReference>
<gene>
    <name evidence="9" type="primary">ldcA</name>
    <name evidence="9" type="ordered locus">LMM7_0028</name>
</gene>
<dbReference type="InterPro" id="IPR027461">
    <property type="entry name" value="Carboxypeptidase_A_C_sf"/>
</dbReference>
<dbReference type="EMBL" id="CP002816">
    <property type="protein sequence ID" value="AEH91034.1"/>
    <property type="molecule type" value="Genomic_DNA"/>
</dbReference>
<keyword evidence="5" id="KW-0720">Serine protease</keyword>
<dbReference type="InterPro" id="IPR027478">
    <property type="entry name" value="LdcA_N"/>
</dbReference>
<dbReference type="InterPro" id="IPR029062">
    <property type="entry name" value="Class_I_gatase-like"/>
</dbReference>
<dbReference type="Pfam" id="PF17676">
    <property type="entry name" value="Peptidase_S66C"/>
    <property type="match status" value="1"/>
</dbReference>
<evidence type="ECO:0000256" key="6">
    <source>
        <dbReference type="PIRSR" id="PIRSR028757-1"/>
    </source>
</evidence>
<comment type="similarity">
    <text evidence="1">Belongs to the peptidase S66 family.</text>
</comment>
<feature type="domain" description="LD-carboxypeptidase C-terminal" evidence="8">
    <location>
        <begin position="170"/>
        <end position="283"/>
    </location>
</feature>
<evidence type="ECO:0000256" key="4">
    <source>
        <dbReference type="ARBA" id="ARBA00022801"/>
    </source>
</evidence>
<dbReference type="InterPro" id="IPR040449">
    <property type="entry name" value="Peptidase_S66_N"/>
</dbReference>
<feature type="active site" description="Nucleophile" evidence="6">
    <location>
        <position position="109"/>
    </location>
</feature>
<name>A0A0E0URV3_LISMM</name>
<dbReference type="RefSeq" id="WP_012582223.1">
    <property type="nucleotide sequence ID" value="NC_017537.1"/>
</dbReference>